<dbReference type="SUPFAM" id="SSF53850">
    <property type="entry name" value="Periplasmic binding protein-like II"/>
    <property type="match status" value="1"/>
</dbReference>
<dbReference type="GO" id="GO:1904680">
    <property type="term" value="F:peptide transmembrane transporter activity"/>
    <property type="evidence" value="ECO:0007669"/>
    <property type="project" value="TreeGrafter"/>
</dbReference>
<dbReference type="InterPro" id="IPR000914">
    <property type="entry name" value="SBP_5_dom"/>
</dbReference>
<dbReference type="AlphaFoldDB" id="X1S6B0"/>
<protein>
    <recommendedName>
        <fullName evidence="1">Solute-binding protein family 5 domain-containing protein</fullName>
    </recommendedName>
</protein>
<proteinExistence type="predicted"/>
<evidence type="ECO:0000313" key="2">
    <source>
        <dbReference type="EMBL" id="GAI88443.1"/>
    </source>
</evidence>
<dbReference type="Gene3D" id="3.40.190.10">
    <property type="entry name" value="Periplasmic binding protein-like II"/>
    <property type="match status" value="1"/>
</dbReference>
<dbReference type="GO" id="GO:0015833">
    <property type="term" value="P:peptide transport"/>
    <property type="evidence" value="ECO:0007669"/>
    <property type="project" value="TreeGrafter"/>
</dbReference>
<reference evidence="2" key="1">
    <citation type="journal article" date="2014" name="Front. Microbiol.">
        <title>High frequency of phylogenetically diverse reductive dehalogenase-homologous genes in deep subseafloor sedimentary metagenomes.</title>
        <authorList>
            <person name="Kawai M."/>
            <person name="Futagami T."/>
            <person name="Toyoda A."/>
            <person name="Takaki Y."/>
            <person name="Nishi S."/>
            <person name="Hori S."/>
            <person name="Arai W."/>
            <person name="Tsubouchi T."/>
            <person name="Morono Y."/>
            <person name="Uchiyama I."/>
            <person name="Ito T."/>
            <person name="Fujiyama A."/>
            <person name="Inagaki F."/>
            <person name="Takami H."/>
        </authorList>
    </citation>
    <scope>NUCLEOTIDE SEQUENCE</scope>
    <source>
        <strain evidence="2">Expedition CK06-06</strain>
    </source>
</reference>
<evidence type="ECO:0000259" key="1">
    <source>
        <dbReference type="Pfam" id="PF00496"/>
    </source>
</evidence>
<name>X1S6B0_9ZZZZ</name>
<gene>
    <name evidence="2" type="ORF">S12H4_35918</name>
</gene>
<dbReference type="PANTHER" id="PTHR30290">
    <property type="entry name" value="PERIPLASMIC BINDING COMPONENT OF ABC TRANSPORTER"/>
    <property type="match status" value="1"/>
</dbReference>
<dbReference type="Pfam" id="PF00496">
    <property type="entry name" value="SBP_bac_5"/>
    <property type="match status" value="1"/>
</dbReference>
<dbReference type="EMBL" id="BARW01021380">
    <property type="protein sequence ID" value="GAI88443.1"/>
    <property type="molecule type" value="Genomic_DNA"/>
</dbReference>
<organism evidence="2">
    <name type="scientific">marine sediment metagenome</name>
    <dbReference type="NCBI Taxonomy" id="412755"/>
    <lineage>
        <taxon>unclassified sequences</taxon>
        <taxon>metagenomes</taxon>
        <taxon>ecological metagenomes</taxon>
    </lineage>
</organism>
<sequence>MKAPLYGAGPQWMIFEPLFGVESGIVSSRDVEPLVPLADIENKVEVDGQWVQFNLAAPYEPFLQILAGPWSSIIDKEWAIANGDWDGTQASYEALNDPDAGGSPLQSIANGTGSFILERWEPGIEISLLRNDNYWQTPANFERLIIKVVNEWTTSKP</sequence>
<dbReference type="Gene3D" id="3.90.76.10">
    <property type="entry name" value="Dipeptide-binding Protein, Domain 1"/>
    <property type="match status" value="1"/>
</dbReference>
<dbReference type="InterPro" id="IPR039424">
    <property type="entry name" value="SBP_5"/>
</dbReference>
<accession>X1S6B0</accession>
<feature type="domain" description="Solute-binding protein family 5" evidence="1">
    <location>
        <begin position="38"/>
        <end position="154"/>
    </location>
</feature>
<comment type="caution">
    <text evidence="2">The sequence shown here is derived from an EMBL/GenBank/DDBJ whole genome shotgun (WGS) entry which is preliminary data.</text>
</comment>
<dbReference type="PANTHER" id="PTHR30290:SF34">
    <property type="entry name" value="ABC TRANSPORTER, PERIPLASMIC OLIGO-PEPTIDE BINDING PROTEIN, PUTATIVE-RELATED"/>
    <property type="match status" value="1"/>
</dbReference>